<feature type="domain" description="RNA polymerase II assembly factor Rtp1 C-terminal" evidence="3">
    <location>
        <begin position="942"/>
        <end position="972"/>
    </location>
</feature>
<keyword evidence="7" id="KW-1185">Reference proteome</keyword>
<gene>
    <name evidence="6" type="ORF">CANTADRAFT_8303</name>
</gene>
<evidence type="ECO:0008006" key="8">
    <source>
        <dbReference type="Google" id="ProtNLM"/>
    </source>
</evidence>
<dbReference type="PANTHER" id="PTHR20959">
    <property type="entry name" value="TRANSPORT AND GOLGI ORGANIZATION PROTEIN 6 FAMILY MEMBER"/>
    <property type="match status" value="1"/>
</dbReference>
<sequence length="991" mass="113085">MPPKIEVLPDAEPIKKSPVKPRKNPFEVRPKKTTVKREALEVYPQRKGLNKPENLGNKPVDLKFQYLARVLDGRIDETSVDLLYERIFATSSEQSSQEWKDQQLEKVADFSNEVQKRYLVVSSLLDDLIEVQTFSEENDLKDPNLIKISLHDIQTFSKLIISILIHGIYPVLSTFSIGIPIEKRQLKDFNTSKLKIEKLKPESAKSANQYLSHQVLLELIYEKFSILLNKESDVKQLMIKGTGFSDFLVITIALITVPQFQVNRQKLLEEFQSVISIPETYELFQTYTLLISTRSPPYFRAFVMEKLTSLHYDAPKNDGVETLIEFVLGLRKNDDVTLEKLDQVANIVLRKPKHIGTVEYFENISKQCYDLLVNINKPTITSCVGHLIEKLWFKNDRIVKDFFFSKVWNIFDPPSGSGVLVTEAELNNSINVLISLSKKGLEPEITTVLFNRILVALWSYLVFLRQHQKLYEAITGILISYFTLIKDNEDAYGLRVLVQNLLSEGGEYWQFEIGSNGLVQIVSKPKSLSSTAKMNQFIRNLDNFSGYFLDFLSEVDDELIQQLFLQLLDKWLFPKEQLGQDINNDFFMLIDLRLLEGIGSKFKDVLAKTPQDILRIVRDFLNPELVKPSTVEQSNDEVDSDDEDDFDSGIFHQTLPVVLELLSAILSETPSFDKESRELVIEIQKSLGKIASLDLQKSLQTSSRALHDRIETLVNGTPATTNQLDKDGEILKRAITSLNDPLVPIRAHGLHLLRQLVELRSEAISLDFVIELHLVQLKDSEPYIYLNVIKGLRSLMDLHPKETIRILVSSYVNENKDMGLDERLKIGEAFLGYIQTNFQMFTGDTAKLIVDATLSTIRLSNDKEKEDNRLRMSSMSLLGVCCTSNPLGMLEYLEDILDCAFGILELETDKESAIMRRSAVVLIHDIILGTSESDTVPFPSRYRDKVITILTYTKDNDNDLLVREQCTKVLDTIAELAQLGMEVASERYRTG</sequence>
<accession>A0A1E4SCD6</accession>
<feature type="region of interest" description="Disordered" evidence="2">
    <location>
        <begin position="1"/>
        <end position="31"/>
    </location>
</feature>
<reference evidence="7" key="1">
    <citation type="submission" date="2016-05" db="EMBL/GenBank/DDBJ databases">
        <title>Comparative genomics of biotechnologically important yeasts.</title>
        <authorList>
            <consortium name="DOE Joint Genome Institute"/>
            <person name="Riley R."/>
            <person name="Haridas S."/>
            <person name="Wolfe K.H."/>
            <person name="Lopes M.R."/>
            <person name="Hittinger C.T."/>
            <person name="Goker M."/>
            <person name="Salamov A."/>
            <person name="Wisecaver J."/>
            <person name="Long T.M."/>
            <person name="Aerts A.L."/>
            <person name="Barry K."/>
            <person name="Choi C."/>
            <person name="Clum A."/>
            <person name="Coughlan A.Y."/>
            <person name="Deshpande S."/>
            <person name="Douglass A.P."/>
            <person name="Hanson S.J."/>
            <person name="Klenk H.-P."/>
            <person name="Labutti K."/>
            <person name="Lapidus A."/>
            <person name="Lindquist E."/>
            <person name="Lipzen A."/>
            <person name="Meier-Kolthoff J.P."/>
            <person name="Ohm R.A."/>
            <person name="Otillar R.P."/>
            <person name="Pangilinan J."/>
            <person name="Peng Y."/>
            <person name="Rokas A."/>
            <person name="Rosa C.A."/>
            <person name="Scheuner C."/>
            <person name="Sibirny A.A."/>
            <person name="Slot J.C."/>
            <person name="Stielow J.B."/>
            <person name="Sun H."/>
            <person name="Kurtzman C.P."/>
            <person name="Blackwell M."/>
            <person name="Grigoriev I.V."/>
            <person name="Jeffries T.W."/>
        </authorList>
    </citation>
    <scope>NUCLEOTIDE SEQUENCE [LARGE SCALE GENOMIC DNA]</scope>
    <source>
        <strain evidence="7">NRRL Y-17324</strain>
    </source>
</reference>
<dbReference type="PANTHER" id="PTHR20959:SF1">
    <property type="entry name" value="TRANSPORT AND GOLGI ORGANIZATION PROTEIN 6 HOMOLOG"/>
    <property type="match status" value="1"/>
</dbReference>
<dbReference type="Pfam" id="PF10304">
    <property type="entry name" value="RTP1_C2"/>
    <property type="match status" value="1"/>
</dbReference>
<dbReference type="AlphaFoldDB" id="A0A1E4SCD6"/>
<dbReference type="SUPFAM" id="SSF48371">
    <property type="entry name" value="ARM repeat"/>
    <property type="match status" value="1"/>
</dbReference>
<evidence type="ECO:0000256" key="2">
    <source>
        <dbReference type="SAM" id="MobiDB-lite"/>
    </source>
</evidence>
<dbReference type="InterPro" id="IPR016024">
    <property type="entry name" value="ARM-type_fold"/>
</dbReference>
<evidence type="ECO:0000259" key="3">
    <source>
        <dbReference type="Pfam" id="PF10304"/>
    </source>
</evidence>
<dbReference type="InterPro" id="IPR019414">
    <property type="entry name" value="Rtp1_C2"/>
</dbReference>
<dbReference type="GO" id="GO:0009306">
    <property type="term" value="P:protein secretion"/>
    <property type="evidence" value="ECO:0007669"/>
    <property type="project" value="TreeGrafter"/>
</dbReference>
<proteinExistence type="inferred from homology"/>
<dbReference type="RefSeq" id="XP_020062277.1">
    <property type="nucleotide sequence ID" value="XM_020211274.1"/>
</dbReference>
<organism evidence="6 7">
    <name type="scientific">Suhomyces tanzawaensis NRRL Y-17324</name>
    <dbReference type="NCBI Taxonomy" id="984487"/>
    <lineage>
        <taxon>Eukaryota</taxon>
        <taxon>Fungi</taxon>
        <taxon>Dikarya</taxon>
        <taxon>Ascomycota</taxon>
        <taxon>Saccharomycotina</taxon>
        <taxon>Pichiomycetes</taxon>
        <taxon>Debaryomycetaceae</taxon>
        <taxon>Suhomyces</taxon>
    </lineage>
</organism>
<dbReference type="OrthoDB" id="39591at2759"/>
<dbReference type="InterPro" id="IPR039600">
    <property type="entry name" value="TANGO6/Rtp1"/>
</dbReference>
<evidence type="ECO:0000313" key="7">
    <source>
        <dbReference type="Proteomes" id="UP000094285"/>
    </source>
</evidence>
<dbReference type="Pfam" id="PF23565">
    <property type="entry name" value="ARM_TANGO6"/>
    <property type="match status" value="1"/>
</dbReference>
<protein>
    <recommendedName>
        <fullName evidence="8">RNA polymerase II assembly factor Rtp1 C-terminal domain-containing protein</fullName>
    </recommendedName>
</protein>
<dbReference type="Proteomes" id="UP000094285">
    <property type="component" value="Unassembled WGS sequence"/>
</dbReference>
<evidence type="ECO:0000259" key="5">
    <source>
        <dbReference type="Pfam" id="PF23565"/>
    </source>
</evidence>
<evidence type="ECO:0000256" key="1">
    <source>
        <dbReference type="ARBA" id="ARBA00005724"/>
    </source>
</evidence>
<dbReference type="InterPro" id="IPR011989">
    <property type="entry name" value="ARM-like"/>
</dbReference>
<name>A0A1E4SCD6_9ASCO</name>
<feature type="domain" description="TANGO6 HEAT repeat" evidence="5">
    <location>
        <begin position="317"/>
        <end position="533"/>
    </location>
</feature>
<comment type="similarity">
    <text evidence="1">Belongs to the Tango6 family.</text>
</comment>
<dbReference type="InterPro" id="IPR019451">
    <property type="entry name" value="Rtp1_C1"/>
</dbReference>
<dbReference type="GeneID" id="30985410"/>
<evidence type="ECO:0000313" key="6">
    <source>
        <dbReference type="EMBL" id="ODV77155.1"/>
    </source>
</evidence>
<dbReference type="EMBL" id="KV453916">
    <property type="protein sequence ID" value="ODV77155.1"/>
    <property type="molecule type" value="Genomic_DNA"/>
</dbReference>
<feature type="domain" description="RNA polymerase II assembly factor Rtp1 C-terminal" evidence="4">
    <location>
        <begin position="731"/>
        <end position="837"/>
    </location>
</feature>
<dbReference type="InterPro" id="IPR057407">
    <property type="entry name" value="HEAT_TANGO6"/>
</dbReference>
<evidence type="ECO:0000259" key="4">
    <source>
        <dbReference type="Pfam" id="PF10363"/>
    </source>
</evidence>
<dbReference type="Gene3D" id="1.25.10.10">
    <property type="entry name" value="Leucine-rich Repeat Variant"/>
    <property type="match status" value="1"/>
</dbReference>
<dbReference type="Pfam" id="PF10363">
    <property type="entry name" value="RTP1_C1"/>
    <property type="match status" value="1"/>
</dbReference>